<proteinExistence type="predicted"/>
<comment type="caution">
    <text evidence="1">The sequence shown here is derived from an EMBL/GenBank/DDBJ whole genome shotgun (WGS) entry which is preliminary data.</text>
</comment>
<protein>
    <recommendedName>
        <fullName evidence="2">Glycosyltransferase subfamily 4-like N-terminal domain-containing protein</fullName>
    </recommendedName>
</protein>
<sequence>MKVLFFLSYFREQASSRVRGFYMAEELRREGTNCDIIYEYGKKVYVNFLAKLLRYEIIYFQKRYSKVDLYLHKLAR</sequence>
<organism evidence="1">
    <name type="scientific">marine sediment metagenome</name>
    <dbReference type="NCBI Taxonomy" id="412755"/>
    <lineage>
        <taxon>unclassified sequences</taxon>
        <taxon>metagenomes</taxon>
        <taxon>ecological metagenomes</taxon>
    </lineage>
</organism>
<dbReference type="AlphaFoldDB" id="X1API0"/>
<dbReference type="EMBL" id="BART01018001">
    <property type="protein sequence ID" value="GAG84675.1"/>
    <property type="molecule type" value="Genomic_DNA"/>
</dbReference>
<gene>
    <name evidence="1" type="ORF">S01H4_34078</name>
</gene>
<reference evidence="1" key="1">
    <citation type="journal article" date="2014" name="Front. Microbiol.">
        <title>High frequency of phylogenetically diverse reductive dehalogenase-homologous genes in deep subseafloor sedimentary metagenomes.</title>
        <authorList>
            <person name="Kawai M."/>
            <person name="Futagami T."/>
            <person name="Toyoda A."/>
            <person name="Takaki Y."/>
            <person name="Nishi S."/>
            <person name="Hori S."/>
            <person name="Arai W."/>
            <person name="Tsubouchi T."/>
            <person name="Morono Y."/>
            <person name="Uchiyama I."/>
            <person name="Ito T."/>
            <person name="Fujiyama A."/>
            <person name="Inagaki F."/>
            <person name="Takami H."/>
        </authorList>
    </citation>
    <scope>NUCLEOTIDE SEQUENCE</scope>
    <source>
        <strain evidence="1">Expedition CK06-06</strain>
    </source>
</reference>
<name>X1API0_9ZZZZ</name>
<feature type="non-terminal residue" evidence="1">
    <location>
        <position position="76"/>
    </location>
</feature>
<evidence type="ECO:0008006" key="2">
    <source>
        <dbReference type="Google" id="ProtNLM"/>
    </source>
</evidence>
<accession>X1API0</accession>
<evidence type="ECO:0000313" key="1">
    <source>
        <dbReference type="EMBL" id="GAG84675.1"/>
    </source>
</evidence>